<protein>
    <submittedName>
        <fullName evidence="1">AIDA autotransporter</fullName>
    </submittedName>
</protein>
<feature type="non-terminal residue" evidence="1">
    <location>
        <position position="95"/>
    </location>
</feature>
<evidence type="ECO:0000313" key="2">
    <source>
        <dbReference type="Proteomes" id="UP000221568"/>
    </source>
</evidence>
<dbReference type="RefSeq" id="WP_195913613.1">
    <property type="nucleotide sequence ID" value="NZ_PDOM01000441.1"/>
</dbReference>
<organism evidence="1 2">
    <name type="scientific">Salmonella dublin</name>
    <dbReference type="NCBI Taxonomy" id="98360"/>
    <lineage>
        <taxon>Bacteria</taxon>
        <taxon>Pseudomonadati</taxon>
        <taxon>Pseudomonadota</taxon>
        <taxon>Gammaproteobacteria</taxon>
        <taxon>Enterobacterales</taxon>
        <taxon>Enterobacteriaceae</taxon>
        <taxon>Salmonella</taxon>
    </lineage>
</organism>
<accession>A0A7Z1KKU5</accession>
<reference evidence="1 2" key="1">
    <citation type="submission" date="2017-10" db="EMBL/GenBank/DDBJ databases">
        <title>Characterization of the Virulence Potential of Salmonella enterica Isolates Carrying Incompatibility Group FIB Plasmids using Caco-2 Intestinal Epithelial Cells.</title>
        <authorList>
            <person name="Sanad Y."/>
            <person name="Khajanchi B."/>
            <person name="Deck J."/>
            <person name="Cox J."/>
            <person name="Thaker R."/>
            <person name="Han J."/>
            <person name="Nayak R."/>
            <person name="Foley S."/>
        </authorList>
    </citation>
    <scope>NUCLEOTIDE SEQUENCE [LARGE SCALE GENOMIC DNA]</scope>
    <source>
        <strain evidence="1 2">SE853</strain>
    </source>
</reference>
<evidence type="ECO:0000313" key="1">
    <source>
        <dbReference type="EMBL" id="PHP45530.1"/>
    </source>
</evidence>
<name>A0A7Z1KKU5_SALDU</name>
<sequence length="95" mass="9874">VAPETDEHFGSITLIDSQSAITTDFDSVTLDADTSAMPDYLTINAGANSARAAHGTFTVDAGSTFTVTSELDETTATSNWNGSKLTKQGDGTLIL</sequence>
<dbReference type="EMBL" id="PDOM01000441">
    <property type="protein sequence ID" value="PHP45530.1"/>
    <property type="molecule type" value="Genomic_DNA"/>
</dbReference>
<gene>
    <name evidence="1" type="ORF">CR088_28890</name>
</gene>
<proteinExistence type="predicted"/>
<feature type="non-terminal residue" evidence="1">
    <location>
        <position position="1"/>
    </location>
</feature>
<dbReference type="AlphaFoldDB" id="A0A7Z1KKU5"/>
<comment type="caution">
    <text evidence="1">The sequence shown here is derived from an EMBL/GenBank/DDBJ whole genome shotgun (WGS) entry which is preliminary data.</text>
</comment>
<dbReference type="Proteomes" id="UP000221568">
    <property type="component" value="Unassembled WGS sequence"/>
</dbReference>